<comment type="similarity">
    <text evidence="1">Belongs to the short-chain dehydrogenases/reductases (SDR) family.</text>
</comment>
<evidence type="ECO:0000256" key="2">
    <source>
        <dbReference type="ARBA" id="ARBA00023002"/>
    </source>
</evidence>
<accession>A0ABS0CVB1</accession>
<keyword evidence="4" id="KW-1185">Reference proteome</keyword>
<dbReference type="PANTHER" id="PTHR24321">
    <property type="entry name" value="DEHYDROGENASES, SHORT CHAIN"/>
    <property type="match status" value="1"/>
</dbReference>
<name>A0ABS0CVB1_9NOCA</name>
<dbReference type="PANTHER" id="PTHR24321:SF8">
    <property type="entry name" value="ESTRADIOL 17-BETA-DEHYDROGENASE 8-RELATED"/>
    <property type="match status" value="1"/>
</dbReference>
<organism evidence="3 4">
    <name type="scientific">Nocardia amamiensis</name>
    <dbReference type="NCBI Taxonomy" id="404578"/>
    <lineage>
        <taxon>Bacteria</taxon>
        <taxon>Bacillati</taxon>
        <taxon>Actinomycetota</taxon>
        <taxon>Actinomycetes</taxon>
        <taxon>Mycobacteriales</taxon>
        <taxon>Nocardiaceae</taxon>
        <taxon>Nocardia</taxon>
    </lineage>
</organism>
<dbReference type="Gene3D" id="3.40.50.720">
    <property type="entry name" value="NAD(P)-binding Rossmann-like Domain"/>
    <property type="match status" value="1"/>
</dbReference>
<evidence type="ECO:0000313" key="3">
    <source>
        <dbReference type="EMBL" id="MBF6299793.1"/>
    </source>
</evidence>
<dbReference type="Proteomes" id="UP000702209">
    <property type="component" value="Unassembled WGS sequence"/>
</dbReference>
<dbReference type="PRINTS" id="PR00081">
    <property type="entry name" value="GDHRDH"/>
</dbReference>
<dbReference type="CDD" id="cd05233">
    <property type="entry name" value="SDR_c"/>
    <property type="match status" value="1"/>
</dbReference>
<evidence type="ECO:0000313" key="4">
    <source>
        <dbReference type="Proteomes" id="UP000702209"/>
    </source>
</evidence>
<proteinExistence type="inferred from homology"/>
<protein>
    <submittedName>
        <fullName evidence="3">SDR family oxidoreductase</fullName>
    </submittedName>
</protein>
<evidence type="ECO:0000256" key="1">
    <source>
        <dbReference type="ARBA" id="ARBA00006484"/>
    </source>
</evidence>
<dbReference type="PRINTS" id="PR00080">
    <property type="entry name" value="SDRFAMILY"/>
</dbReference>
<dbReference type="SUPFAM" id="SSF51735">
    <property type="entry name" value="NAD(P)-binding Rossmann-fold domains"/>
    <property type="match status" value="1"/>
</dbReference>
<comment type="caution">
    <text evidence="3">The sequence shown here is derived from an EMBL/GenBank/DDBJ whole genome shotgun (WGS) entry which is preliminary data.</text>
</comment>
<sequence>MAAAVPVHPRRHHLRRFERSAAQHHRRACARTAARGAPVTGPLSIAPAPVPGHGLLTGRTAVITAAAGTGIGSATARRLLAEGADVVVSDWHERRLAETATELAAEFPDRRVASIACDVQNTEQVNALVRGAAETIGRIDIMVNNAGLGGETPVVDMTDEQWSRVLDITLGGTFRCTRAALGYFREAGHGGVIVNNASVLGWRAQHGQAHYAAAKAGVMALTRCSAIEAAELGVRINAVAPSIARHAFLDKVSSTELLDRLSEREAFGRAAEPWEVAATIAMLASDYTSYLTGEVVSVSSQRA</sequence>
<gene>
    <name evidence="3" type="ORF">IU459_19930</name>
</gene>
<reference evidence="3 4" key="1">
    <citation type="submission" date="2020-10" db="EMBL/GenBank/DDBJ databases">
        <title>Identification of Nocardia species via Next-generation sequencing and recognition of intraspecies genetic diversity.</title>
        <authorList>
            <person name="Li P."/>
            <person name="Li P."/>
            <person name="Lu B."/>
        </authorList>
    </citation>
    <scope>NUCLEOTIDE SEQUENCE [LARGE SCALE GENOMIC DNA]</scope>
    <source>
        <strain evidence="3 4">BJ06-0157</strain>
    </source>
</reference>
<dbReference type="NCBIfam" id="NF005880">
    <property type="entry name" value="PRK07831.1"/>
    <property type="match status" value="1"/>
</dbReference>
<keyword evidence="2" id="KW-0560">Oxidoreductase</keyword>
<dbReference type="InterPro" id="IPR036291">
    <property type="entry name" value="NAD(P)-bd_dom_sf"/>
</dbReference>
<dbReference type="Pfam" id="PF13561">
    <property type="entry name" value="adh_short_C2"/>
    <property type="match status" value="1"/>
</dbReference>
<dbReference type="InterPro" id="IPR002347">
    <property type="entry name" value="SDR_fam"/>
</dbReference>
<dbReference type="EMBL" id="JADLQX010000014">
    <property type="protein sequence ID" value="MBF6299793.1"/>
    <property type="molecule type" value="Genomic_DNA"/>
</dbReference>